<dbReference type="InterPro" id="IPR050809">
    <property type="entry name" value="UgpAE/MalFG_permease"/>
</dbReference>
<keyword evidence="11" id="KW-1185">Reference proteome</keyword>
<keyword evidence="3" id="KW-1003">Cell membrane</keyword>
<comment type="similarity">
    <text evidence="7">Belongs to the binding-protein-dependent transport system permease family.</text>
</comment>
<feature type="transmembrane region" description="Helical" evidence="7">
    <location>
        <begin position="226"/>
        <end position="245"/>
    </location>
</feature>
<dbReference type="PROSITE" id="PS50928">
    <property type="entry name" value="ABC_TM1"/>
    <property type="match status" value="1"/>
</dbReference>
<proteinExistence type="inferred from homology"/>
<evidence type="ECO:0000259" key="9">
    <source>
        <dbReference type="PROSITE" id="PS50928"/>
    </source>
</evidence>
<organism evidence="10 11">
    <name type="scientific">Actinophytocola oryzae</name>
    <dbReference type="NCBI Taxonomy" id="502181"/>
    <lineage>
        <taxon>Bacteria</taxon>
        <taxon>Bacillati</taxon>
        <taxon>Actinomycetota</taxon>
        <taxon>Actinomycetes</taxon>
        <taxon>Pseudonocardiales</taxon>
        <taxon>Pseudonocardiaceae</taxon>
    </lineage>
</organism>
<dbReference type="EMBL" id="SOCP01000027">
    <property type="protein sequence ID" value="TDV38568.1"/>
    <property type="molecule type" value="Genomic_DNA"/>
</dbReference>
<feature type="region of interest" description="Disordered" evidence="8">
    <location>
        <begin position="1"/>
        <end position="22"/>
    </location>
</feature>
<keyword evidence="5 7" id="KW-1133">Transmembrane helix</keyword>
<name>A0A4R7US43_9PSEU</name>
<keyword evidence="4 7" id="KW-0812">Transmembrane</keyword>
<dbReference type="Proteomes" id="UP000294927">
    <property type="component" value="Unassembled WGS sequence"/>
</dbReference>
<evidence type="ECO:0000313" key="10">
    <source>
        <dbReference type="EMBL" id="TDV38568.1"/>
    </source>
</evidence>
<gene>
    <name evidence="10" type="ORF">CLV71_12711</name>
</gene>
<evidence type="ECO:0000256" key="4">
    <source>
        <dbReference type="ARBA" id="ARBA00022692"/>
    </source>
</evidence>
<dbReference type="RefSeq" id="WP_208298026.1">
    <property type="nucleotide sequence ID" value="NZ_SOCP01000027.1"/>
</dbReference>
<dbReference type="SUPFAM" id="SSF161098">
    <property type="entry name" value="MetI-like"/>
    <property type="match status" value="1"/>
</dbReference>
<evidence type="ECO:0000256" key="2">
    <source>
        <dbReference type="ARBA" id="ARBA00022448"/>
    </source>
</evidence>
<evidence type="ECO:0000256" key="5">
    <source>
        <dbReference type="ARBA" id="ARBA00022989"/>
    </source>
</evidence>
<evidence type="ECO:0000256" key="7">
    <source>
        <dbReference type="RuleBase" id="RU363032"/>
    </source>
</evidence>
<accession>A0A4R7US43</accession>
<dbReference type="PANTHER" id="PTHR43227:SF8">
    <property type="entry name" value="DIACETYLCHITOBIOSE UPTAKE SYSTEM PERMEASE PROTEIN DASB"/>
    <property type="match status" value="1"/>
</dbReference>
<feature type="domain" description="ABC transmembrane type-1" evidence="9">
    <location>
        <begin position="86"/>
        <end position="298"/>
    </location>
</feature>
<dbReference type="AlphaFoldDB" id="A0A4R7US43"/>
<evidence type="ECO:0000256" key="6">
    <source>
        <dbReference type="ARBA" id="ARBA00023136"/>
    </source>
</evidence>
<evidence type="ECO:0000256" key="8">
    <source>
        <dbReference type="SAM" id="MobiDB-lite"/>
    </source>
</evidence>
<evidence type="ECO:0000256" key="3">
    <source>
        <dbReference type="ARBA" id="ARBA00022475"/>
    </source>
</evidence>
<protein>
    <submittedName>
        <fullName evidence="10">Carbohydrate ABC transporter membrane protein 1 (CUT1 family)</fullName>
    </submittedName>
</protein>
<feature type="transmembrane region" description="Helical" evidence="7">
    <location>
        <begin position="280"/>
        <end position="299"/>
    </location>
</feature>
<dbReference type="InterPro" id="IPR000515">
    <property type="entry name" value="MetI-like"/>
</dbReference>
<dbReference type="Pfam" id="PF00528">
    <property type="entry name" value="BPD_transp_1"/>
    <property type="match status" value="1"/>
</dbReference>
<dbReference type="CDD" id="cd06261">
    <property type="entry name" value="TM_PBP2"/>
    <property type="match status" value="1"/>
</dbReference>
<feature type="transmembrane region" description="Helical" evidence="7">
    <location>
        <begin position="122"/>
        <end position="143"/>
    </location>
</feature>
<sequence length="307" mass="32557">MSSAVLTRKTTKPPTRPRDGRAGLAVPRATTAAYLFLAVGLVAVVLLVPMGVTVWRSLFGDTAAAEFAGVDGYRNIYADEVLARSLLNTLIWVVGSLLLPVGVGLAVAVLTSTARWGRVAQFAVVLPYALSGSAVAVIGSFLLRTDGAVNSALGGLGLDGWRQSWLLEWPLNTISAILVNTWQSTGVAVILFLVGLRAVPPDTLEAAALDGAVGWRRFWYVTFPQLRAATAVVVGITLANALRAFDVVWVLTAGGPARSSETLALSMYRETFLLNNPGTGAALAVVLTVIVLLSSWIYLRSQLRSPR</sequence>
<feature type="transmembrane region" description="Helical" evidence="7">
    <location>
        <begin position="174"/>
        <end position="196"/>
    </location>
</feature>
<dbReference type="Gene3D" id="1.10.3720.10">
    <property type="entry name" value="MetI-like"/>
    <property type="match status" value="1"/>
</dbReference>
<feature type="transmembrane region" description="Helical" evidence="7">
    <location>
        <begin position="31"/>
        <end position="52"/>
    </location>
</feature>
<dbReference type="GO" id="GO:0055085">
    <property type="term" value="P:transmembrane transport"/>
    <property type="evidence" value="ECO:0007669"/>
    <property type="project" value="InterPro"/>
</dbReference>
<keyword evidence="6 7" id="KW-0472">Membrane</keyword>
<keyword evidence="2 7" id="KW-0813">Transport</keyword>
<feature type="transmembrane region" description="Helical" evidence="7">
    <location>
        <begin position="90"/>
        <end position="110"/>
    </location>
</feature>
<comment type="subcellular location">
    <subcellularLocation>
        <location evidence="1 7">Cell membrane</location>
        <topology evidence="1 7">Multi-pass membrane protein</topology>
    </subcellularLocation>
</comment>
<dbReference type="GO" id="GO:0005886">
    <property type="term" value="C:plasma membrane"/>
    <property type="evidence" value="ECO:0007669"/>
    <property type="project" value="UniProtKB-SubCell"/>
</dbReference>
<reference evidence="10 11" key="1">
    <citation type="submission" date="2019-03" db="EMBL/GenBank/DDBJ databases">
        <title>Genomic Encyclopedia of Archaeal and Bacterial Type Strains, Phase II (KMG-II): from individual species to whole genera.</title>
        <authorList>
            <person name="Goeker M."/>
        </authorList>
    </citation>
    <scope>NUCLEOTIDE SEQUENCE [LARGE SCALE GENOMIC DNA]</scope>
    <source>
        <strain evidence="10 11">DSM 45499</strain>
    </source>
</reference>
<evidence type="ECO:0000313" key="11">
    <source>
        <dbReference type="Proteomes" id="UP000294927"/>
    </source>
</evidence>
<comment type="caution">
    <text evidence="10">The sequence shown here is derived from an EMBL/GenBank/DDBJ whole genome shotgun (WGS) entry which is preliminary data.</text>
</comment>
<dbReference type="PANTHER" id="PTHR43227">
    <property type="entry name" value="BLL4140 PROTEIN"/>
    <property type="match status" value="1"/>
</dbReference>
<dbReference type="InterPro" id="IPR035906">
    <property type="entry name" value="MetI-like_sf"/>
</dbReference>
<evidence type="ECO:0000256" key="1">
    <source>
        <dbReference type="ARBA" id="ARBA00004651"/>
    </source>
</evidence>